<proteinExistence type="predicted"/>
<evidence type="ECO:0000313" key="1">
    <source>
        <dbReference type="EMBL" id="RFA35381.1"/>
    </source>
</evidence>
<protein>
    <submittedName>
        <fullName evidence="1">Uncharacterized protein</fullName>
    </submittedName>
</protein>
<reference evidence="2" key="1">
    <citation type="submission" date="2017-05" db="EMBL/GenBank/DDBJ databases">
        <authorList>
            <person name="Sharma S."/>
            <person name="Sidhu C."/>
            <person name="Pinnaka A.K."/>
        </authorList>
    </citation>
    <scope>NUCLEOTIDE SEQUENCE [LARGE SCALE GENOMIC DNA]</scope>
    <source>
        <strain evidence="2">AK93</strain>
    </source>
</reference>
<sequence>MRHLSLKQLSERARQRTWIIDLRDLKETTEGMLGQLVYIHHDVVIGVNFRMQGADVRFDTPPVFVEAAGIKGAKGRRASKSDVEQTLLEALDMAVVARDVRERLEG</sequence>
<dbReference type="AlphaFoldDB" id="A0A3E0WTA3"/>
<dbReference type="Proteomes" id="UP000256763">
    <property type="component" value="Unassembled WGS sequence"/>
</dbReference>
<comment type="caution">
    <text evidence="1">The sequence shown here is derived from an EMBL/GenBank/DDBJ whole genome shotgun (WGS) entry which is preliminary data.</text>
</comment>
<keyword evidence="2" id="KW-1185">Reference proteome</keyword>
<dbReference type="EMBL" id="NFZW01000012">
    <property type="protein sequence ID" value="RFA35381.1"/>
    <property type="molecule type" value="Genomic_DNA"/>
</dbReference>
<dbReference type="RefSeq" id="WP_116303102.1">
    <property type="nucleotide sequence ID" value="NZ_NFZV01000017.1"/>
</dbReference>
<accession>A0A3E0WTA3</accession>
<gene>
    <name evidence="1" type="ORF">CAL65_12945</name>
</gene>
<organism evidence="1 2">
    <name type="scientific">Alkalilimnicola ehrlichii</name>
    <dbReference type="NCBI Taxonomy" id="351052"/>
    <lineage>
        <taxon>Bacteria</taxon>
        <taxon>Pseudomonadati</taxon>
        <taxon>Pseudomonadota</taxon>
        <taxon>Gammaproteobacteria</taxon>
        <taxon>Chromatiales</taxon>
        <taxon>Ectothiorhodospiraceae</taxon>
        <taxon>Alkalilimnicola</taxon>
    </lineage>
</organism>
<evidence type="ECO:0000313" key="2">
    <source>
        <dbReference type="Proteomes" id="UP000256763"/>
    </source>
</evidence>
<name>A0A3E0WTA3_9GAMM</name>